<protein>
    <recommendedName>
        <fullName evidence="3">beta-N-acetylhexosaminidase</fullName>
        <ecNumber evidence="3">3.2.1.52</ecNumber>
    </recommendedName>
</protein>
<dbReference type="InterPro" id="IPR017853">
    <property type="entry name" value="GH"/>
</dbReference>
<comment type="similarity">
    <text evidence="2">Belongs to the glycosyl hydrolase 20 family.</text>
</comment>
<comment type="caution">
    <text evidence="6">The sequence shown here is derived from an EMBL/GenBank/DDBJ whole genome shotgun (WGS) entry which is preliminary data.</text>
</comment>
<dbReference type="Proteomes" id="UP000245119">
    <property type="component" value="Linkage Group LG1"/>
</dbReference>
<dbReference type="InterPro" id="IPR038901">
    <property type="entry name" value="HEXDC-like"/>
</dbReference>
<evidence type="ECO:0000313" key="6">
    <source>
        <dbReference type="EMBL" id="PVD39190.1"/>
    </source>
</evidence>
<sequence length="371" mass="41820">MQDSASSLLDYVLESLKIVCSMIDQVIAAHPGIQWFHIGCDEVYHLGICEQCRKRMTEESLTPHELFFQHVKNVAFHVRNHHQGVIPIIWDDMFRFAEVSILAVSGLGELVVPMVWHYLASFNLPPDLWQKLSSIFSSVWVASAFKGATGPRACATNINYHLENHLNWIAALNEMKCLFKNIHGIAITGWQRYDHYAVLCELLPHGLPSLAMCLQTIRKGLTSEVHETVTADLGFTSLLPLNPFGCGEIPTCSFPGSSVYQLMIEFVYLEAECRKFICNDGCLTWMNDYNVRRNFTNPVHIKPILSTAGVMLAQLEEFQKKLSTALQDIFYPNTVEEWQGTYLAPLMADVQKLVDAGRQQLSLFQGGAVLP</sequence>
<dbReference type="EC" id="3.2.1.52" evidence="3"/>
<organism evidence="6 7">
    <name type="scientific">Pomacea canaliculata</name>
    <name type="common">Golden apple snail</name>
    <dbReference type="NCBI Taxonomy" id="400727"/>
    <lineage>
        <taxon>Eukaryota</taxon>
        <taxon>Metazoa</taxon>
        <taxon>Spiralia</taxon>
        <taxon>Lophotrochozoa</taxon>
        <taxon>Mollusca</taxon>
        <taxon>Gastropoda</taxon>
        <taxon>Caenogastropoda</taxon>
        <taxon>Architaenioglossa</taxon>
        <taxon>Ampullarioidea</taxon>
        <taxon>Ampullariidae</taxon>
        <taxon>Pomacea</taxon>
    </lineage>
</organism>
<name>A0A2T7Q0L6_POMCA</name>
<evidence type="ECO:0000313" key="7">
    <source>
        <dbReference type="Proteomes" id="UP000245119"/>
    </source>
</evidence>
<dbReference type="Pfam" id="PF00728">
    <property type="entry name" value="Glyco_hydro_20"/>
    <property type="match status" value="1"/>
</dbReference>
<dbReference type="GO" id="GO:0004563">
    <property type="term" value="F:beta-N-acetylhexosaminidase activity"/>
    <property type="evidence" value="ECO:0007669"/>
    <property type="project" value="UniProtKB-EC"/>
</dbReference>
<reference evidence="6 7" key="1">
    <citation type="submission" date="2018-04" db="EMBL/GenBank/DDBJ databases">
        <title>The genome of golden apple snail Pomacea canaliculata provides insight into stress tolerance and invasive adaptation.</title>
        <authorList>
            <person name="Liu C."/>
            <person name="Liu B."/>
            <person name="Ren Y."/>
            <person name="Zhang Y."/>
            <person name="Wang H."/>
            <person name="Li S."/>
            <person name="Jiang F."/>
            <person name="Yin L."/>
            <person name="Zhang G."/>
            <person name="Qian W."/>
            <person name="Fan W."/>
        </authorList>
    </citation>
    <scope>NUCLEOTIDE SEQUENCE [LARGE SCALE GENOMIC DNA]</scope>
    <source>
        <strain evidence="6">SZHN2017</strain>
        <tissue evidence="6">Muscle</tissue>
    </source>
</reference>
<dbReference type="GO" id="GO:0005975">
    <property type="term" value="P:carbohydrate metabolic process"/>
    <property type="evidence" value="ECO:0007669"/>
    <property type="project" value="InterPro"/>
</dbReference>
<dbReference type="PANTHER" id="PTHR21040:SF8">
    <property type="entry name" value="BCDNA.GH04120"/>
    <property type="match status" value="1"/>
</dbReference>
<evidence type="ECO:0000256" key="4">
    <source>
        <dbReference type="ARBA" id="ARBA00022801"/>
    </source>
</evidence>
<dbReference type="EMBL" id="PZQS01000001">
    <property type="protein sequence ID" value="PVD39190.1"/>
    <property type="molecule type" value="Genomic_DNA"/>
</dbReference>
<dbReference type="STRING" id="400727.A0A2T7Q0L6"/>
<dbReference type="InterPro" id="IPR015883">
    <property type="entry name" value="Glyco_hydro_20_cat"/>
</dbReference>
<dbReference type="SUPFAM" id="SSF51445">
    <property type="entry name" value="(Trans)glycosidases"/>
    <property type="match status" value="1"/>
</dbReference>
<keyword evidence="4" id="KW-0378">Hydrolase</keyword>
<comment type="catalytic activity">
    <reaction evidence="1">
        <text>Hydrolysis of terminal non-reducing N-acetyl-D-hexosamine residues in N-acetyl-beta-D-hexosaminides.</text>
        <dbReference type="EC" id="3.2.1.52"/>
    </reaction>
</comment>
<keyword evidence="7" id="KW-1185">Reference proteome</keyword>
<dbReference type="AlphaFoldDB" id="A0A2T7Q0L6"/>
<evidence type="ECO:0000256" key="3">
    <source>
        <dbReference type="ARBA" id="ARBA00012663"/>
    </source>
</evidence>
<proteinExistence type="inferred from homology"/>
<feature type="domain" description="Glycoside hydrolase family 20 catalytic" evidence="5">
    <location>
        <begin position="15"/>
        <end position="98"/>
    </location>
</feature>
<gene>
    <name evidence="6" type="ORF">C0Q70_01818</name>
</gene>
<evidence type="ECO:0000256" key="1">
    <source>
        <dbReference type="ARBA" id="ARBA00001231"/>
    </source>
</evidence>
<dbReference type="Gene3D" id="3.20.20.80">
    <property type="entry name" value="Glycosidases"/>
    <property type="match status" value="1"/>
</dbReference>
<evidence type="ECO:0000259" key="5">
    <source>
        <dbReference type="Pfam" id="PF00728"/>
    </source>
</evidence>
<dbReference type="OrthoDB" id="47475at2759"/>
<evidence type="ECO:0000256" key="2">
    <source>
        <dbReference type="ARBA" id="ARBA00006285"/>
    </source>
</evidence>
<accession>A0A2T7Q0L6</accession>
<dbReference type="PANTHER" id="PTHR21040">
    <property type="entry name" value="BCDNA.GH04120"/>
    <property type="match status" value="1"/>
</dbReference>